<dbReference type="PANTHER" id="PTHR42850">
    <property type="entry name" value="METALLOPHOSPHOESTERASE"/>
    <property type="match status" value="1"/>
</dbReference>
<dbReference type="InterPro" id="IPR029052">
    <property type="entry name" value="Metallo-depent_PP-like"/>
</dbReference>
<evidence type="ECO:0000313" key="2">
    <source>
        <dbReference type="EMBL" id="NKE46818.1"/>
    </source>
</evidence>
<protein>
    <submittedName>
        <fullName evidence="2">Serine/threonine protein phosphatase</fullName>
    </submittedName>
</protein>
<dbReference type="EMBL" id="JAAVTX010000005">
    <property type="protein sequence ID" value="NKE46818.1"/>
    <property type="molecule type" value="Genomic_DNA"/>
</dbReference>
<feature type="domain" description="Calcineurin-like phosphoesterase" evidence="1">
    <location>
        <begin position="21"/>
        <end position="215"/>
    </location>
</feature>
<reference evidence="2 3" key="1">
    <citation type="submission" date="2020-03" db="EMBL/GenBank/DDBJ databases">
        <title>Roseomonas selenitidurans sp. nov. isolated from soil.</title>
        <authorList>
            <person name="Liu H."/>
        </authorList>
    </citation>
    <scope>NUCLEOTIDE SEQUENCE [LARGE SCALE GENOMIC DNA]</scope>
    <source>
        <strain evidence="2 3">JCM 15073</strain>
    </source>
</reference>
<dbReference type="Pfam" id="PF00149">
    <property type="entry name" value="Metallophos"/>
    <property type="match status" value="1"/>
</dbReference>
<organism evidence="2 3">
    <name type="scientific">Falsiroseomonas frigidaquae</name>
    <dbReference type="NCBI Taxonomy" id="487318"/>
    <lineage>
        <taxon>Bacteria</taxon>
        <taxon>Pseudomonadati</taxon>
        <taxon>Pseudomonadota</taxon>
        <taxon>Alphaproteobacteria</taxon>
        <taxon>Acetobacterales</taxon>
        <taxon>Roseomonadaceae</taxon>
        <taxon>Falsiroseomonas</taxon>
    </lineage>
</organism>
<dbReference type="InterPro" id="IPR004843">
    <property type="entry name" value="Calcineurin-like_PHP"/>
</dbReference>
<dbReference type="SUPFAM" id="SSF56300">
    <property type="entry name" value="Metallo-dependent phosphatases"/>
    <property type="match status" value="1"/>
</dbReference>
<evidence type="ECO:0000313" key="3">
    <source>
        <dbReference type="Proteomes" id="UP000765160"/>
    </source>
</evidence>
<accession>A0ABX1F383</accession>
<evidence type="ECO:0000259" key="1">
    <source>
        <dbReference type="Pfam" id="PF00149"/>
    </source>
</evidence>
<dbReference type="InterPro" id="IPR050126">
    <property type="entry name" value="Ap4A_hydrolase"/>
</dbReference>
<gene>
    <name evidence="2" type="ORF">HB662_18705</name>
</gene>
<proteinExistence type="predicted"/>
<dbReference type="Proteomes" id="UP000765160">
    <property type="component" value="Unassembled WGS sequence"/>
</dbReference>
<keyword evidence="3" id="KW-1185">Reference proteome</keyword>
<dbReference type="PANTHER" id="PTHR42850:SF4">
    <property type="entry name" value="ZINC-DEPENDENT ENDOPOLYPHOSPHATASE"/>
    <property type="match status" value="1"/>
</dbReference>
<dbReference type="RefSeq" id="WP_168051461.1">
    <property type="nucleotide sequence ID" value="NZ_JAATJR010000005.1"/>
</dbReference>
<name>A0ABX1F383_9PROT</name>
<dbReference type="Gene3D" id="3.60.21.10">
    <property type="match status" value="1"/>
</dbReference>
<comment type="caution">
    <text evidence="2">The sequence shown here is derived from an EMBL/GenBank/DDBJ whole genome shotgun (WGS) entry which is preliminary data.</text>
</comment>
<sequence length="240" mass="25952">MASIPLSDDPSARTRLPEGQRIYAIGDVHGCAARLAALHVKILKDLEARPIARPLLLHLGDLVDRGPDSAGVLSLLAQPLPGLPTVQLMGNHDRMMLDALEEDAPAEAISLWLLNGGGPTLASYGASPRERESWLLVPQAHRRILRDSIASFAAGGYLFVHAGIRPGRPLDQQDASDLLWIREPFLSWRGQLPARVVHGHTPSPAPEIRPHRIGLDTGAVFGGDLTCGVFEADHLDFLRA</sequence>